<organism evidence="1 2">
    <name type="scientific">Streptomyces minutiscleroticus</name>
    <dbReference type="NCBI Taxonomy" id="68238"/>
    <lineage>
        <taxon>Bacteria</taxon>
        <taxon>Bacillati</taxon>
        <taxon>Actinomycetota</taxon>
        <taxon>Actinomycetes</taxon>
        <taxon>Kitasatosporales</taxon>
        <taxon>Streptomycetaceae</taxon>
        <taxon>Streptomyces</taxon>
    </lineage>
</organism>
<evidence type="ECO:0000313" key="2">
    <source>
        <dbReference type="Proteomes" id="UP000619244"/>
    </source>
</evidence>
<comment type="caution">
    <text evidence="1">The sequence shown here is derived from an EMBL/GenBank/DDBJ whole genome shotgun (WGS) entry which is preliminary data.</text>
</comment>
<sequence length="97" mass="10653">MYFQDGGRRADRLEEIRFTDVEHLEIELQEPKRCGAGALRGDRVIDQCCDLTLGCRLSAVGCRLSVVVSVGVERPVRPRDGPAVARGTARVCCVDHA</sequence>
<reference evidence="1" key="1">
    <citation type="journal article" date="2014" name="Int. J. Syst. Evol. Microbiol.">
        <title>Complete genome sequence of Corynebacterium casei LMG S-19264T (=DSM 44701T), isolated from a smear-ripened cheese.</title>
        <authorList>
            <consortium name="US DOE Joint Genome Institute (JGI-PGF)"/>
            <person name="Walter F."/>
            <person name="Albersmeier A."/>
            <person name="Kalinowski J."/>
            <person name="Ruckert C."/>
        </authorList>
    </citation>
    <scope>NUCLEOTIDE SEQUENCE</scope>
    <source>
        <strain evidence="1">JCM 4790</strain>
    </source>
</reference>
<proteinExistence type="predicted"/>
<dbReference type="Proteomes" id="UP000619244">
    <property type="component" value="Unassembled WGS sequence"/>
</dbReference>
<name>A0A918KN38_9ACTN</name>
<evidence type="ECO:0000313" key="1">
    <source>
        <dbReference type="EMBL" id="GGX69420.1"/>
    </source>
</evidence>
<reference evidence="1" key="2">
    <citation type="submission" date="2020-09" db="EMBL/GenBank/DDBJ databases">
        <authorList>
            <person name="Sun Q."/>
            <person name="Ohkuma M."/>
        </authorList>
    </citation>
    <scope>NUCLEOTIDE SEQUENCE</scope>
    <source>
        <strain evidence="1">JCM 4790</strain>
    </source>
</reference>
<dbReference type="AlphaFoldDB" id="A0A918KN38"/>
<gene>
    <name evidence="1" type="ORF">GCM10010358_24870</name>
</gene>
<protein>
    <submittedName>
        <fullName evidence="1">Uncharacterized protein</fullName>
    </submittedName>
</protein>
<keyword evidence="2" id="KW-1185">Reference proteome</keyword>
<accession>A0A918KN38</accession>
<dbReference type="EMBL" id="BMVU01000008">
    <property type="protein sequence ID" value="GGX69420.1"/>
    <property type="molecule type" value="Genomic_DNA"/>
</dbReference>